<sequence length="55" mass="5568">MRIFILAALIAAALAPLGGCTGTGDNWAAVQAMNNPPNTCGPGGSRNVEDCRGRP</sequence>
<organism evidence="3 4">
    <name type="scientific">Kaistia geumhonensis</name>
    <dbReference type="NCBI Taxonomy" id="410839"/>
    <lineage>
        <taxon>Bacteria</taxon>
        <taxon>Pseudomonadati</taxon>
        <taxon>Pseudomonadota</taxon>
        <taxon>Alphaproteobacteria</taxon>
        <taxon>Hyphomicrobiales</taxon>
        <taxon>Kaistiaceae</taxon>
        <taxon>Kaistia</taxon>
    </lineage>
</organism>
<evidence type="ECO:0000256" key="1">
    <source>
        <dbReference type="SAM" id="MobiDB-lite"/>
    </source>
</evidence>
<dbReference type="RefSeq" id="WP_266281702.1">
    <property type="nucleotide sequence ID" value="NZ_JAPKNF010000001.1"/>
</dbReference>
<feature type="region of interest" description="Disordered" evidence="1">
    <location>
        <begin position="35"/>
        <end position="55"/>
    </location>
</feature>
<reference evidence="3 4" key="1">
    <citation type="submission" date="2023-07" db="EMBL/GenBank/DDBJ databases">
        <title>Genomic Encyclopedia of Type Strains, Phase IV (KMG-IV): sequencing the most valuable type-strain genomes for metagenomic binning, comparative biology and taxonomic classification.</title>
        <authorList>
            <person name="Goeker M."/>
        </authorList>
    </citation>
    <scope>NUCLEOTIDE SEQUENCE [LARGE SCALE GENOMIC DNA]</scope>
    <source>
        <strain evidence="3 4">B1-1</strain>
    </source>
</reference>
<evidence type="ECO:0000313" key="3">
    <source>
        <dbReference type="EMBL" id="MDQ0514858.1"/>
    </source>
</evidence>
<keyword evidence="4" id="KW-1185">Reference proteome</keyword>
<comment type="caution">
    <text evidence="3">The sequence shown here is derived from an EMBL/GenBank/DDBJ whole genome shotgun (WGS) entry which is preliminary data.</text>
</comment>
<proteinExistence type="predicted"/>
<dbReference type="EMBL" id="JAUSWJ010000001">
    <property type="protein sequence ID" value="MDQ0514858.1"/>
    <property type="molecule type" value="Genomic_DNA"/>
</dbReference>
<feature type="signal peptide" evidence="2">
    <location>
        <begin position="1"/>
        <end position="28"/>
    </location>
</feature>
<gene>
    <name evidence="3" type="ORF">QO015_000471</name>
</gene>
<evidence type="ECO:0000256" key="2">
    <source>
        <dbReference type="SAM" id="SignalP"/>
    </source>
</evidence>
<dbReference type="Proteomes" id="UP001223743">
    <property type="component" value="Unassembled WGS sequence"/>
</dbReference>
<evidence type="ECO:0008006" key="5">
    <source>
        <dbReference type="Google" id="ProtNLM"/>
    </source>
</evidence>
<accession>A0ABU0M1X2</accession>
<keyword evidence="2" id="KW-0732">Signal</keyword>
<name>A0ABU0M1X2_9HYPH</name>
<protein>
    <recommendedName>
        <fullName evidence="5">Lipoprotein</fullName>
    </recommendedName>
</protein>
<evidence type="ECO:0000313" key="4">
    <source>
        <dbReference type="Proteomes" id="UP001223743"/>
    </source>
</evidence>
<feature type="chain" id="PRO_5046391917" description="Lipoprotein" evidence="2">
    <location>
        <begin position="29"/>
        <end position="55"/>
    </location>
</feature>